<evidence type="ECO:0000256" key="3">
    <source>
        <dbReference type="ARBA" id="ARBA00022793"/>
    </source>
</evidence>
<accession>A0A859FAJ0</accession>
<evidence type="ECO:0000259" key="6">
    <source>
        <dbReference type="Pfam" id="PF01276"/>
    </source>
</evidence>
<dbReference type="InterPro" id="IPR052357">
    <property type="entry name" value="Orn_Lys_Arg_decarboxylase-I"/>
</dbReference>
<reference evidence="9" key="1">
    <citation type="submission" date="2019-07" db="EMBL/GenBank/DDBJ databases">
        <title>Bacillus alkalisoli sp. nov. isolated from saline soil.</title>
        <authorList>
            <person name="Sun J.-Q."/>
            <person name="Xu L."/>
        </authorList>
    </citation>
    <scope>NUCLEOTIDE SEQUENCE [LARGE SCALE GENOMIC DNA]</scope>
    <source>
        <strain evidence="9">M4U3P1</strain>
    </source>
</reference>
<dbReference type="GO" id="GO:0016831">
    <property type="term" value="F:carboxy-lyase activity"/>
    <property type="evidence" value="ECO:0007669"/>
    <property type="project" value="UniProtKB-KW"/>
</dbReference>
<keyword evidence="8" id="KW-0808">Transferase</keyword>
<dbReference type="Gene3D" id="3.90.100.10">
    <property type="entry name" value="Orn/Lys/Arg decarboxylase, C-terminal domain"/>
    <property type="match status" value="1"/>
</dbReference>
<dbReference type="SUPFAM" id="SSF55904">
    <property type="entry name" value="Ornithine decarboxylase C-terminal domain"/>
    <property type="match status" value="1"/>
</dbReference>
<dbReference type="Pfam" id="PF03711">
    <property type="entry name" value="OKR_DC_1_C"/>
    <property type="match status" value="1"/>
</dbReference>
<dbReference type="EMBL" id="CP041372">
    <property type="protein sequence ID" value="QKS69621.1"/>
    <property type="molecule type" value="Genomic_DNA"/>
</dbReference>
<dbReference type="Gene3D" id="3.40.640.10">
    <property type="entry name" value="Type I PLP-dependent aspartate aminotransferase-like (Major domain)"/>
    <property type="match status" value="1"/>
</dbReference>
<comment type="cofactor">
    <cofactor evidence="1">
        <name>pyridoxal 5'-phosphate</name>
        <dbReference type="ChEBI" id="CHEBI:597326"/>
    </cofactor>
</comment>
<proteinExistence type="inferred from homology"/>
<dbReference type="InterPro" id="IPR008286">
    <property type="entry name" value="Prn/Lys/Arg_de-COase_C"/>
</dbReference>
<evidence type="ECO:0000313" key="8">
    <source>
        <dbReference type="EMBL" id="QKS69621.1"/>
    </source>
</evidence>
<evidence type="ECO:0000256" key="4">
    <source>
        <dbReference type="ARBA" id="ARBA00022898"/>
    </source>
</evidence>
<dbReference type="InterPro" id="IPR036633">
    <property type="entry name" value="Prn/Lys/Arg_de-COase_C_sf"/>
</dbReference>
<dbReference type="AlphaFoldDB" id="A0A859FAJ0"/>
<keyword evidence="5" id="KW-0456">Lyase</keyword>
<keyword evidence="3" id="KW-0210">Decarboxylase</keyword>
<sequence length="463" mass="51417">MTALKQQTPLFDRLLAHRSIEKGSFHVPGHKNGSVFHEVATSVYKEILSIDQTEVEGLDDLHDPSEVIQEAQQLAATLYGVEDTYFLVGGSTVGNLAMMLTATKRGDTILLQRNSHQSLFHAAELAGVRTILLAPEYEETNRLTLGVSVNTLQEAITAYPEAVAIFLTNPSYEGYGQDLSEHVAIAKQANMLTCIDEAHGAHLLKSNEKHFPTSAIQAGADMVVQSAHKTLPAMTMTAFLHLQSSRIDRREVQRALRMVQSSSPSYPLLASLDLARAYIAEWTEQDWGTLATELRAQREHLPATPAHIGGYVQDPLKLAIRGPGYQLKKQLEHAGWHPELATPDYLLLTLPLRLPVDKAWQEPLHKLRGETTITARLIQQQPTLSELYLVDGPSETVSYQNTVGRIAKETVTPYPPGIPLIREGERITEAQLHEWQRLIKEGASFQTGTHWITEGFLVKQEGE</sequence>
<keyword evidence="9" id="KW-1185">Reference proteome</keyword>
<evidence type="ECO:0000256" key="5">
    <source>
        <dbReference type="ARBA" id="ARBA00023239"/>
    </source>
</evidence>
<feature type="domain" description="Orn/Lys/Arg decarboxylase C-terminal" evidence="7">
    <location>
        <begin position="379"/>
        <end position="431"/>
    </location>
</feature>
<dbReference type="PANTHER" id="PTHR43277:SF3">
    <property type="entry name" value="DECARBOXYLASE, PUTATIVE-RELATED"/>
    <property type="match status" value="1"/>
</dbReference>
<feature type="domain" description="Orn/Lys/Arg decarboxylases family 1 pyridoxal-P attachment site" evidence="6">
    <location>
        <begin position="8"/>
        <end position="283"/>
    </location>
</feature>
<evidence type="ECO:0000256" key="2">
    <source>
        <dbReference type="ARBA" id="ARBA00010671"/>
    </source>
</evidence>
<organism evidence="8 9">
    <name type="scientific">Paenalkalicoccus suaedae</name>
    <dbReference type="NCBI Taxonomy" id="2592382"/>
    <lineage>
        <taxon>Bacteria</taxon>
        <taxon>Bacillati</taxon>
        <taxon>Bacillota</taxon>
        <taxon>Bacilli</taxon>
        <taxon>Bacillales</taxon>
        <taxon>Bacillaceae</taxon>
        <taxon>Paenalkalicoccus</taxon>
    </lineage>
</organism>
<gene>
    <name evidence="8" type="ORF">FLK61_22695</name>
</gene>
<keyword evidence="4" id="KW-0663">Pyridoxal phosphate</keyword>
<evidence type="ECO:0000259" key="7">
    <source>
        <dbReference type="Pfam" id="PF03711"/>
    </source>
</evidence>
<dbReference type="InterPro" id="IPR015424">
    <property type="entry name" value="PyrdxlP-dep_Trfase"/>
</dbReference>
<comment type="similarity">
    <text evidence="2">Belongs to the Orn/Lys/Arg decarboxylase class-I family.</text>
</comment>
<evidence type="ECO:0000256" key="1">
    <source>
        <dbReference type="ARBA" id="ARBA00001933"/>
    </source>
</evidence>
<dbReference type="InterPro" id="IPR015421">
    <property type="entry name" value="PyrdxlP-dep_Trfase_major"/>
</dbReference>
<dbReference type="Proteomes" id="UP000318138">
    <property type="component" value="Chromosome"/>
</dbReference>
<protein>
    <submittedName>
        <fullName evidence="8">Aminotransferase class V-fold PLP-dependent enzyme</fullName>
    </submittedName>
</protein>
<dbReference type="PANTHER" id="PTHR43277">
    <property type="entry name" value="ARGININE DECARBOXYLASE"/>
    <property type="match status" value="1"/>
</dbReference>
<name>A0A859FAJ0_9BACI</name>
<dbReference type="SUPFAM" id="SSF53383">
    <property type="entry name" value="PLP-dependent transferases"/>
    <property type="match status" value="1"/>
</dbReference>
<dbReference type="Pfam" id="PF01276">
    <property type="entry name" value="OKR_DC_1"/>
    <property type="match status" value="1"/>
</dbReference>
<dbReference type="GO" id="GO:0008483">
    <property type="term" value="F:transaminase activity"/>
    <property type="evidence" value="ECO:0007669"/>
    <property type="project" value="UniProtKB-KW"/>
</dbReference>
<dbReference type="InterPro" id="IPR000310">
    <property type="entry name" value="Orn/Lys/Arg_deCO2ase_major_dom"/>
</dbReference>
<keyword evidence="8" id="KW-0032">Aminotransferase</keyword>
<evidence type="ECO:0000313" key="9">
    <source>
        <dbReference type="Proteomes" id="UP000318138"/>
    </source>
</evidence>
<dbReference type="KEGG" id="psua:FLK61_22695"/>